<evidence type="ECO:0000259" key="2">
    <source>
        <dbReference type="PROSITE" id="PS50222"/>
    </source>
</evidence>
<dbReference type="GeneID" id="108041458"/>
<reference evidence="3" key="1">
    <citation type="submission" date="2025-08" db="UniProtKB">
        <authorList>
            <consortium name="RefSeq"/>
        </authorList>
    </citation>
    <scope>IDENTIFICATION</scope>
</reference>
<dbReference type="AlphaFoldDB" id="A0A6P4ENL3"/>
<proteinExistence type="predicted"/>
<dbReference type="InterPro" id="IPR011992">
    <property type="entry name" value="EF-hand-dom_pair"/>
</dbReference>
<protein>
    <submittedName>
        <fullName evidence="3">EF-hand calcium-binding domain-containing protein 2 isoform X1</fullName>
    </submittedName>
</protein>
<dbReference type="FunFam" id="1.10.238.10:FF:000178">
    <property type="entry name" value="Calmodulin-2 A"/>
    <property type="match status" value="1"/>
</dbReference>
<dbReference type="OrthoDB" id="10260307at2759"/>
<dbReference type="RefSeq" id="XP_016974876.1">
    <property type="nucleotide sequence ID" value="XM_017119387.1"/>
</dbReference>
<gene>
    <name evidence="3" type="primary">LOC108041458</name>
</gene>
<evidence type="ECO:0000313" key="3">
    <source>
        <dbReference type="RefSeq" id="XP_016974876.1"/>
    </source>
</evidence>
<sequence length="186" mass="21303">MEVGVTLNNELETQIAEAFCIFDTHGDKYIDTRNVGHVLRFLGCVPSEKEVQEVIKATESVSYSGESHLTKFVTHVSQLLMDRQMEPASTEKLLEAFKILDPENKKYLTKEYFGKLMAEEGEPFTQEELEAMWPVAIDPITGNIPFTFYINQLKHKAKIYDIAEVIKEELAQAEREKGKKPQQTLF</sequence>
<dbReference type="SUPFAM" id="SSF47473">
    <property type="entry name" value="EF-hand"/>
    <property type="match status" value="1"/>
</dbReference>
<feature type="domain" description="EF-hand" evidence="2">
    <location>
        <begin position="10"/>
        <end position="45"/>
    </location>
</feature>
<feature type="domain" description="EF-hand" evidence="2">
    <location>
        <begin position="88"/>
        <end position="123"/>
    </location>
</feature>
<accession>A0A6P4ENL3</accession>
<organism evidence="3">
    <name type="scientific">Drosophila rhopaloa</name>
    <name type="common">Fruit fly</name>
    <dbReference type="NCBI Taxonomy" id="1041015"/>
    <lineage>
        <taxon>Eukaryota</taxon>
        <taxon>Metazoa</taxon>
        <taxon>Ecdysozoa</taxon>
        <taxon>Arthropoda</taxon>
        <taxon>Hexapoda</taxon>
        <taxon>Insecta</taxon>
        <taxon>Pterygota</taxon>
        <taxon>Neoptera</taxon>
        <taxon>Endopterygota</taxon>
        <taxon>Diptera</taxon>
        <taxon>Brachycera</taxon>
        <taxon>Muscomorpha</taxon>
        <taxon>Ephydroidea</taxon>
        <taxon>Drosophilidae</taxon>
        <taxon>Drosophila</taxon>
        <taxon>Sophophora</taxon>
    </lineage>
</organism>
<name>A0A6P4ENL3_DRORH</name>
<evidence type="ECO:0000256" key="1">
    <source>
        <dbReference type="ARBA" id="ARBA00022737"/>
    </source>
</evidence>
<dbReference type="RefSeq" id="XP_016974876.2">
    <property type="nucleotide sequence ID" value="XM_017119387.2"/>
</dbReference>
<dbReference type="GO" id="GO:0043226">
    <property type="term" value="C:organelle"/>
    <property type="evidence" value="ECO:0007669"/>
    <property type="project" value="UniProtKB-ARBA"/>
</dbReference>
<dbReference type="PANTHER" id="PTHR46763:SF1">
    <property type="entry name" value="DYNEIN REGULATORY COMPLEX PROTEIN 8"/>
    <property type="match status" value="1"/>
</dbReference>
<dbReference type="GO" id="GO:0005509">
    <property type="term" value="F:calcium ion binding"/>
    <property type="evidence" value="ECO:0007669"/>
    <property type="project" value="InterPro"/>
</dbReference>
<dbReference type="PROSITE" id="PS50222">
    <property type="entry name" value="EF_HAND_2"/>
    <property type="match status" value="2"/>
</dbReference>
<dbReference type="PANTHER" id="PTHR46763">
    <property type="entry name" value="DYNEIN REGULATORY COMPLEX PROTEIN 8"/>
    <property type="match status" value="1"/>
</dbReference>
<dbReference type="InterPro" id="IPR002048">
    <property type="entry name" value="EF_hand_dom"/>
</dbReference>
<keyword evidence="1" id="KW-0677">Repeat</keyword>
<dbReference type="Gene3D" id="1.10.238.10">
    <property type="entry name" value="EF-hand"/>
    <property type="match status" value="2"/>
</dbReference>